<dbReference type="Proteomes" id="UP000678499">
    <property type="component" value="Unassembled WGS sequence"/>
</dbReference>
<sequence length="211" mass="23072">MALRDSRLQKLGLIRPKCPIGDGQFTGSDDEDADSSVSDDADVLSRELEVMLGELKADAGSSCPGGGIEQATRFRGLLMAMDLRWKDRVQDQQTPARAMTNNVDKLIDSLNIRSEFLVQQATSGVDSNLASNWPQCDIPPGQLTAVDFLPPNEDKAAISESKEEKGRTVFKHKIKMTEEAQEDGSVSKSYSISAKARISVTDIFPKDQKPV</sequence>
<name>A0A7R9BLA9_9CRUS</name>
<proteinExistence type="predicted"/>
<keyword evidence="2" id="KW-1185">Reference proteome</keyword>
<organism evidence="1">
    <name type="scientific">Notodromas monacha</name>
    <dbReference type="NCBI Taxonomy" id="399045"/>
    <lineage>
        <taxon>Eukaryota</taxon>
        <taxon>Metazoa</taxon>
        <taxon>Ecdysozoa</taxon>
        <taxon>Arthropoda</taxon>
        <taxon>Crustacea</taxon>
        <taxon>Oligostraca</taxon>
        <taxon>Ostracoda</taxon>
        <taxon>Podocopa</taxon>
        <taxon>Podocopida</taxon>
        <taxon>Cypridocopina</taxon>
        <taxon>Cypridoidea</taxon>
        <taxon>Cyprididae</taxon>
        <taxon>Notodromas</taxon>
    </lineage>
</organism>
<protein>
    <submittedName>
        <fullName evidence="1">Uncharacterized protein</fullName>
    </submittedName>
</protein>
<dbReference type="AlphaFoldDB" id="A0A7R9BLA9"/>
<reference evidence="1" key="1">
    <citation type="submission" date="2020-11" db="EMBL/GenBank/DDBJ databases">
        <authorList>
            <person name="Tran Van P."/>
        </authorList>
    </citation>
    <scope>NUCLEOTIDE SEQUENCE</scope>
</reference>
<evidence type="ECO:0000313" key="2">
    <source>
        <dbReference type="Proteomes" id="UP000678499"/>
    </source>
</evidence>
<dbReference type="EMBL" id="CAJPEX010000670">
    <property type="protein sequence ID" value="CAG0916790.1"/>
    <property type="molecule type" value="Genomic_DNA"/>
</dbReference>
<dbReference type="EMBL" id="OA882707">
    <property type="protein sequence ID" value="CAD7276638.1"/>
    <property type="molecule type" value="Genomic_DNA"/>
</dbReference>
<evidence type="ECO:0000313" key="1">
    <source>
        <dbReference type="EMBL" id="CAD7276638.1"/>
    </source>
</evidence>
<accession>A0A7R9BLA9</accession>
<gene>
    <name evidence="1" type="ORF">NMOB1V02_LOCUS4391</name>
</gene>